<dbReference type="AlphaFoldDB" id="A0A0G4GP31"/>
<reference evidence="2" key="1">
    <citation type="submission" date="2014-11" db="EMBL/GenBank/DDBJ databases">
        <authorList>
            <person name="Otto D Thomas"/>
            <person name="Naeem Raeece"/>
        </authorList>
    </citation>
    <scope>NUCLEOTIDE SEQUENCE</scope>
</reference>
<name>A0A0G4GP31_9ALVE</name>
<gene>
    <name evidence="2" type="ORF">Cvel_5004</name>
</gene>
<evidence type="ECO:0008006" key="3">
    <source>
        <dbReference type="Google" id="ProtNLM"/>
    </source>
</evidence>
<accession>A0A0G4GP31</accession>
<keyword evidence="1" id="KW-0732">Signal</keyword>
<dbReference type="EMBL" id="CDMZ01001402">
    <property type="protein sequence ID" value="CEM32039.1"/>
    <property type="molecule type" value="Genomic_DNA"/>
</dbReference>
<feature type="chain" id="PRO_5005190752" description="Secreted protein" evidence="1">
    <location>
        <begin position="36"/>
        <end position="69"/>
    </location>
</feature>
<sequence>MCVSFIHKSLSACLQARAVAHLLCAPLVFTSVAESIHVQKVFGILLCRVFGLKCTIPRVETVGYPLLEY</sequence>
<evidence type="ECO:0000256" key="1">
    <source>
        <dbReference type="SAM" id="SignalP"/>
    </source>
</evidence>
<protein>
    <recommendedName>
        <fullName evidence="3">Secreted protein</fullName>
    </recommendedName>
</protein>
<organism evidence="2">
    <name type="scientific">Chromera velia CCMP2878</name>
    <dbReference type="NCBI Taxonomy" id="1169474"/>
    <lineage>
        <taxon>Eukaryota</taxon>
        <taxon>Sar</taxon>
        <taxon>Alveolata</taxon>
        <taxon>Colpodellida</taxon>
        <taxon>Chromeraceae</taxon>
        <taxon>Chromera</taxon>
    </lineage>
</organism>
<proteinExistence type="predicted"/>
<feature type="signal peptide" evidence="1">
    <location>
        <begin position="1"/>
        <end position="35"/>
    </location>
</feature>
<dbReference type="VEuPathDB" id="CryptoDB:Cvel_5004"/>
<evidence type="ECO:0000313" key="2">
    <source>
        <dbReference type="EMBL" id="CEM32039.1"/>
    </source>
</evidence>